<feature type="transmembrane region" description="Helical" evidence="2">
    <location>
        <begin position="334"/>
        <end position="352"/>
    </location>
</feature>
<comment type="caution">
    <text evidence="3">The sequence shown here is derived from an EMBL/GenBank/DDBJ whole genome shotgun (WGS) entry which is preliminary data.</text>
</comment>
<reference evidence="3 4" key="1">
    <citation type="submission" date="2023-09" db="EMBL/GenBank/DDBJ databases">
        <title>Streptomyces sp. nov.: A antagonism against Alternaria gaisen Producing Streptochlin, Isolated from Tamarix root soil.</title>
        <authorList>
            <person name="Chen Y."/>
        </authorList>
    </citation>
    <scope>NUCLEOTIDE SEQUENCE [LARGE SCALE GENOMIC DNA]</scope>
    <source>
        <strain evidence="3 4">TRM76323</strain>
    </source>
</reference>
<sequence>MGIESDQLVFDYLSRVGDLAQQRQLPSKARMGLVASLRDEIDRQREDGEGADSPAAVRRILARLGSPDAIVAAVEGGGLSVPGQRTGRGPESGGPGSRGPEPRGSKRWGSKPWGSESRNAGSQGPESQGPDGGPGFRSSEPRSSEPRSSESWSSDEGPEPDWWSVVPGFTGGVEVPELLEPPKPAEDPAEDPVEKAAEPPRRRGPRRLLGRAGAARPAAETTRTGSGAAPGAAEAAGTASGPAEAAGTAVGPASGAGRGRVRRLLLRGRKAAPAPVAPAPTPSATRARRFGDPVLLLAAGCLVLGTVTGSWIALAAGWLLAYATRRLSRAQAKWGVLGLPGAVAAGAVVWLWGRLDGRWGEPIPPGGPALTQALQETWPWTLRTAALATAAYLFWRARRS</sequence>
<feature type="region of interest" description="Disordered" evidence="1">
    <location>
        <begin position="75"/>
        <end position="256"/>
    </location>
</feature>
<evidence type="ECO:0008006" key="5">
    <source>
        <dbReference type="Google" id="ProtNLM"/>
    </source>
</evidence>
<feature type="compositionally biased region" description="Basic and acidic residues" evidence="1">
    <location>
        <begin position="192"/>
        <end position="201"/>
    </location>
</feature>
<evidence type="ECO:0000313" key="3">
    <source>
        <dbReference type="EMBL" id="MDT9682067.1"/>
    </source>
</evidence>
<feature type="compositionally biased region" description="Low complexity" evidence="1">
    <location>
        <begin position="210"/>
        <end position="255"/>
    </location>
</feature>
<keyword evidence="2" id="KW-0812">Transmembrane</keyword>
<dbReference type="RefSeq" id="WP_315877151.1">
    <property type="nucleotide sequence ID" value="NZ_JAWCTQ010000007.1"/>
</dbReference>
<name>A0ABU3QH19_9ACTN</name>
<keyword evidence="2" id="KW-1133">Transmembrane helix</keyword>
<feature type="transmembrane region" description="Helical" evidence="2">
    <location>
        <begin position="294"/>
        <end position="322"/>
    </location>
</feature>
<organism evidence="3 4">
    <name type="scientific">Streptomyces tamarix</name>
    <dbReference type="NCBI Taxonomy" id="3078565"/>
    <lineage>
        <taxon>Bacteria</taxon>
        <taxon>Bacillati</taxon>
        <taxon>Actinomycetota</taxon>
        <taxon>Actinomycetes</taxon>
        <taxon>Kitasatosporales</taxon>
        <taxon>Streptomycetaceae</taxon>
        <taxon>Streptomyces</taxon>
    </lineage>
</organism>
<protein>
    <recommendedName>
        <fullName evidence="5">Integral membrane protein</fullName>
    </recommendedName>
</protein>
<feature type="transmembrane region" description="Helical" evidence="2">
    <location>
        <begin position="377"/>
        <end position="395"/>
    </location>
</feature>
<dbReference type="Proteomes" id="UP001250181">
    <property type="component" value="Unassembled WGS sequence"/>
</dbReference>
<feature type="compositionally biased region" description="Polar residues" evidence="1">
    <location>
        <begin position="116"/>
        <end position="126"/>
    </location>
</feature>
<keyword evidence="4" id="KW-1185">Reference proteome</keyword>
<proteinExistence type="predicted"/>
<feature type="compositionally biased region" description="Basic and acidic residues" evidence="1">
    <location>
        <begin position="139"/>
        <end position="148"/>
    </location>
</feature>
<gene>
    <name evidence="3" type="ORF">RND61_08265</name>
</gene>
<evidence type="ECO:0000256" key="1">
    <source>
        <dbReference type="SAM" id="MobiDB-lite"/>
    </source>
</evidence>
<evidence type="ECO:0000256" key="2">
    <source>
        <dbReference type="SAM" id="Phobius"/>
    </source>
</evidence>
<evidence type="ECO:0000313" key="4">
    <source>
        <dbReference type="Proteomes" id="UP001250181"/>
    </source>
</evidence>
<accession>A0ABU3QH19</accession>
<dbReference type="Pfam" id="PF22564">
    <property type="entry name" value="HAAS"/>
    <property type="match status" value="1"/>
</dbReference>
<keyword evidence="2" id="KW-0472">Membrane</keyword>
<dbReference type="EMBL" id="JAWCTQ010000007">
    <property type="protein sequence ID" value="MDT9682067.1"/>
    <property type="molecule type" value="Genomic_DNA"/>
</dbReference>